<reference evidence="3" key="2">
    <citation type="submission" date="2015-01" db="EMBL/GenBank/DDBJ databases">
        <title>Evolutionary Origins and Diversification of the Mycorrhizal Mutualists.</title>
        <authorList>
            <consortium name="DOE Joint Genome Institute"/>
            <consortium name="Mycorrhizal Genomics Consortium"/>
            <person name="Kohler A."/>
            <person name="Kuo A."/>
            <person name="Nagy L.G."/>
            <person name="Floudas D."/>
            <person name="Copeland A."/>
            <person name="Barry K.W."/>
            <person name="Cichocki N."/>
            <person name="Veneault-Fourrey C."/>
            <person name="LaButti K."/>
            <person name="Lindquist E.A."/>
            <person name="Lipzen A."/>
            <person name="Lundell T."/>
            <person name="Morin E."/>
            <person name="Murat C."/>
            <person name="Riley R."/>
            <person name="Ohm R."/>
            <person name="Sun H."/>
            <person name="Tunlid A."/>
            <person name="Henrissat B."/>
            <person name="Grigoriev I.V."/>
            <person name="Hibbett D.S."/>
            <person name="Martin F."/>
        </authorList>
    </citation>
    <scope>NUCLEOTIDE SEQUENCE [LARGE SCALE GENOMIC DNA]</scope>
    <source>
        <strain evidence="3">LaAM-08-1</strain>
    </source>
</reference>
<name>A0A0C9WTN8_9AGAR</name>
<protein>
    <submittedName>
        <fullName evidence="2">Unplaced genomic scaffold K443scaffold_443, whole genome shotgun sequence</fullName>
    </submittedName>
</protein>
<feature type="transmembrane region" description="Helical" evidence="1">
    <location>
        <begin position="225"/>
        <end position="245"/>
    </location>
</feature>
<keyword evidence="1" id="KW-0472">Membrane</keyword>
<evidence type="ECO:0000313" key="2">
    <source>
        <dbReference type="EMBL" id="KIJ91693.1"/>
    </source>
</evidence>
<feature type="transmembrane region" description="Helical" evidence="1">
    <location>
        <begin position="122"/>
        <end position="141"/>
    </location>
</feature>
<feature type="transmembrane region" description="Helical" evidence="1">
    <location>
        <begin position="43"/>
        <end position="65"/>
    </location>
</feature>
<keyword evidence="1" id="KW-1133">Transmembrane helix</keyword>
<reference evidence="2 3" key="1">
    <citation type="submission" date="2014-04" db="EMBL/GenBank/DDBJ databases">
        <authorList>
            <consortium name="DOE Joint Genome Institute"/>
            <person name="Kuo A."/>
            <person name="Kohler A."/>
            <person name="Nagy L.G."/>
            <person name="Floudas D."/>
            <person name="Copeland A."/>
            <person name="Barry K.W."/>
            <person name="Cichocki N."/>
            <person name="Veneault-Fourrey C."/>
            <person name="LaButti K."/>
            <person name="Lindquist E.A."/>
            <person name="Lipzen A."/>
            <person name="Lundell T."/>
            <person name="Morin E."/>
            <person name="Murat C."/>
            <person name="Sun H."/>
            <person name="Tunlid A."/>
            <person name="Henrissat B."/>
            <person name="Grigoriev I.V."/>
            <person name="Hibbett D.S."/>
            <person name="Martin F."/>
            <person name="Nordberg H.P."/>
            <person name="Cantor M.N."/>
            <person name="Hua S.X."/>
        </authorList>
    </citation>
    <scope>NUCLEOTIDE SEQUENCE [LARGE SCALE GENOMIC DNA]</scope>
    <source>
        <strain evidence="2 3">LaAM-08-1</strain>
    </source>
</reference>
<dbReference type="HOGENOM" id="CLU_035509_11_0_1"/>
<evidence type="ECO:0000313" key="3">
    <source>
        <dbReference type="Proteomes" id="UP000054477"/>
    </source>
</evidence>
<gene>
    <name evidence="2" type="ORF">K443DRAFT_135454</name>
</gene>
<feature type="transmembrane region" description="Helical" evidence="1">
    <location>
        <begin position="147"/>
        <end position="166"/>
    </location>
</feature>
<accession>A0A0C9WTN8</accession>
<dbReference type="AlphaFoldDB" id="A0A0C9WTN8"/>
<feature type="transmembrane region" description="Helical" evidence="1">
    <location>
        <begin position="266"/>
        <end position="285"/>
    </location>
</feature>
<dbReference type="EMBL" id="KN838978">
    <property type="protein sequence ID" value="KIJ91693.1"/>
    <property type="molecule type" value="Genomic_DNA"/>
</dbReference>
<keyword evidence="3" id="KW-1185">Reference proteome</keyword>
<dbReference type="Proteomes" id="UP000054477">
    <property type="component" value="Unassembled WGS sequence"/>
</dbReference>
<keyword evidence="1" id="KW-0812">Transmembrane</keyword>
<evidence type="ECO:0000256" key="1">
    <source>
        <dbReference type="SAM" id="Phobius"/>
    </source>
</evidence>
<feature type="transmembrane region" description="Helical" evidence="1">
    <location>
        <begin position="178"/>
        <end position="205"/>
    </location>
</feature>
<organism evidence="2 3">
    <name type="scientific">Laccaria amethystina LaAM-08-1</name>
    <dbReference type="NCBI Taxonomy" id="1095629"/>
    <lineage>
        <taxon>Eukaryota</taxon>
        <taxon>Fungi</taxon>
        <taxon>Dikarya</taxon>
        <taxon>Basidiomycota</taxon>
        <taxon>Agaricomycotina</taxon>
        <taxon>Agaricomycetes</taxon>
        <taxon>Agaricomycetidae</taxon>
        <taxon>Agaricales</taxon>
        <taxon>Agaricineae</taxon>
        <taxon>Hydnangiaceae</taxon>
        <taxon>Laccaria</taxon>
    </lineage>
</organism>
<proteinExistence type="predicted"/>
<sequence length="399" mass="44198">MLAPPPIVVPGLYPNVCLYILAAGITVSVRVQAFRGCVWGISYVWSCPRSIGLALFYIGRYLVFIDQPLMLYVELPAAAARSPHVRAYSSGDSSFGRLMILSQTRRHVRRSHHFRLVRSLQFLLLPAIGVHGLSVSMMVGFMSSQGVSIFFSGISVMHSIAAIITLRTCAMWGRRLWVLVILGTLTTITFGFSLYTMVSVARSIISVNHTTMMPGCKFPATGKFYVAWFCLTTLTEFTIVSLTVTKAYQHLRQSTSDWLNQLYRNGIFYSVCVLPSSISLCLPLPSCGFLPSLLLVAELFSACTFPAATIREHDGVGLLPTTLNSPTRVAHSIIGNRVMLLLVEHRHQTLQQNLESVPSIPEFGLPTNLDVFLTTFDVEEELSNEPNSRAGTLEVEWIT</sequence>
<feature type="transmembrane region" description="Helical" evidence="1">
    <location>
        <begin position="12"/>
        <end position="31"/>
    </location>
</feature>
<dbReference type="OrthoDB" id="3193253at2759"/>